<organism evidence="2 3">
    <name type="scientific">Liparis tanakae</name>
    <name type="common">Tanaka's snailfish</name>
    <dbReference type="NCBI Taxonomy" id="230148"/>
    <lineage>
        <taxon>Eukaryota</taxon>
        <taxon>Metazoa</taxon>
        <taxon>Chordata</taxon>
        <taxon>Craniata</taxon>
        <taxon>Vertebrata</taxon>
        <taxon>Euteleostomi</taxon>
        <taxon>Actinopterygii</taxon>
        <taxon>Neopterygii</taxon>
        <taxon>Teleostei</taxon>
        <taxon>Neoteleostei</taxon>
        <taxon>Acanthomorphata</taxon>
        <taxon>Eupercaria</taxon>
        <taxon>Perciformes</taxon>
        <taxon>Cottioidei</taxon>
        <taxon>Cottales</taxon>
        <taxon>Liparidae</taxon>
        <taxon>Liparis</taxon>
    </lineage>
</organism>
<keyword evidence="3" id="KW-1185">Reference proteome</keyword>
<accession>A0A4Z2FAB4</accession>
<feature type="compositionally biased region" description="Basic and acidic residues" evidence="1">
    <location>
        <begin position="1"/>
        <end position="14"/>
    </location>
</feature>
<proteinExistence type="predicted"/>
<protein>
    <submittedName>
        <fullName evidence="2">Uncharacterized protein</fullName>
    </submittedName>
</protein>
<evidence type="ECO:0000313" key="2">
    <source>
        <dbReference type="EMBL" id="TNN38186.1"/>
    </source>
</evidence>
<feature type="compositionally biased region" description="Polar residues" evidence="1">
    <location>
        <begin position="122"/>
        <end position="132"/>
    </location>
</feature>
<gene>
    <name evidence="2" type="ORF">EYF80_051654</name>
</gene>
<feature type="compositionally biased region" description="Basic and acidic residues" evidence="1">
    <location>
        <begin position="145"/>
        <end position="154"/>
    </location>
</feature>
<dbReference type="Proteomes" id="UP000314294">
    <property type="component" value="Unassembled WGS sequence"/>
</dbReference>
<feature type="region of interest" description="Disordered" evidence="1">
    <location>
        <begin position="119"/>
        <end position="204"/>
    </location>
</feature>
<sequence>MKPVAERRGEESVKRPVRTSSYEPVGGDGRRGEAGVFVLCDGALTHGDTHWAVQDQSLGPSTLPPLLLLFLTPCIWPYDQLILDLCSYFLPVFPSSLNLLASLSKLYCPPFLSPPDLPRWSRCQNSPQNEGSQPRGVHFKSAARPAERPHRPDLSLHAGSQRKSLPTEGAPCIAFREDGTSKGWNRREKVKHNNNNNNNNNNNKDMFIRAAEVCREELPEETLRSSHSGSIEPV</sequence>
<evidence type="ECO:0000256" key="1">
    <source>
        <dbReference type="SAM" id="MobiDB-lite"/>
    </source>
</evidence>
<feature type="compositionally biased region" description="Low complexity" evidence="1">
    <location>
        <begin position="193"/>
        <end position="203"/>
    </location>
</feature>
<reference evidence="2 3" key="1">
    <citation type="submission" date="2019-03" db="EMBL/GenBank/DDBJ databases">
        <title>First draft genome of Liparis tanakae, snailfish: a comprehensive survey of snailfish specific genes.</title>
        <authorList>
            <person name="Kim W."/>
            <person name="Song I."/>
            <person name="Jeong J.-H."/>
            <person name="Kim D."/>
            <person name="Kim S."/>
            <person name="Ryu S."/>
            <person name="Song J.Y."/>
            <person name="Lee S.K."/>
        </authorList>
    </citation>
    <scope>NUCLEOTIDE SEQUENCE [LARGE SCALE GENOMIC DNA]</scope>
    <source>
        <tissue evidence="2">Muscle</tissue>
    </source>
</reference>
<dbReference type="EMBL" id="SRLO01001397">
    <property type="protein sequence ID" value="TNN38186.1"/>
    <property type="molecule type" value="Genomic_DNA"/>
</dbReference>
<feature type="region of interest" description="Disordered" evidence="1">
    <location>
        <begin position="1"/>
        <end position="28"/>
    </location>
</feature>
<evidence type="ECO:0000313" key="3">
    <source>
        <dbReference type="Proteomes" id="UP000314294"/>
    </source>
</evidence>
<name>A0A4Z2FAB4_9TELE</name>
<comment type="caution">
    <text evidence="2">The sequence shown here is derived from an EMBL/GenBank/DDBJ whole genome shotgun (WGS) entry which is preliminary data.</text>
</comment>
<dbReference type="AlphaFoldDB" id="A0A4Z2FAB4"/>